<evidence type="ECO:0000256" key="5">
    <source>
        <dbReference type="ARBA" id="ARBA00022691"/>
    </source>
</evidence>
<feature type="domain" description="DNA methylase N-4/N-6" evidence="7">
    <location>
        <begin position="2"/>
        <end position="299"/>
    </location>
</feature>
<dbReference type="InterPro" id="IPR002941">
    <property type="entry name" value="DNA_methylase_N4/N6"/>
</dbReference>
<organism evidence="8 9">
    <name type="scientific">Alterisphingorhabdus coralli</name>
    <dbReference type="NCBI Taxonomy" id="3071408"/>
    <lineage>
        <taxon>Bacteria</taxon>
        <taxon>Pseudomonadati</taxon>
        <taxon>Pseudomonadota</taxon>
        <taxon>Alphaproteobacteria</taxon>
        <taxon>Sphingomonadales</taxon>
        <taxon>Sphingomonadaceae</taxon>
        <taxon>Alterisphingorhabdus (ex Yan et al. 2024)</taxon>
    </lineage>
</organism>
<comment type="catalytic activity">
    <reaction evidence="6">
        <text>a 2'-deoxyadenosine in DNA + S-adenosyl-L-methionine = an N(6)-methyl-2'-deoxyadenosine in DNA + S-adenosyl-L-homocysteine + H(+)</text>
        <dbReference type="Rhea" id="RHEA:15197"/>
        <dbReference type="Rhea" id="RHEA-COMP:12418"/>
        <dbReference type="Rhea" id="RHEA-COMP:12419"/>
        <dbReference type="ChEBI" id="CHEBI:15378"/>
        <dbReference type="ChEBI" id="CHEBI:57856"/>
        <dbReference type="ChEBI" id="CHEBI:59789"/>
        <dbReference type="ChEBI" id="CHEBI:90615"/>
        <dbReference type="ChEBI" id="CHEBI:90616"/>
        <dbReference type="EC" id="2.1.1.72"/>
    </reaction>
</comment>
<dbReference type="Pfam" id="PF01555">
    <property type="entry name" value="N6_N4_Mtase"/>
    <property type="match status" value="1"/>
</dbReference>
<sequence>MHCVICDPPYFLESIGKRFGKAGAAPAKFGTDGAFRRAGSRFVGKTWDQADADGKRISFDPEFWRLVFEIMKPGAYLLAFASPRTGHRQATAIEDAGFVIHPFKGWAYTTGMPKQHPMDKAIMRAGGSEEEAAKWEGWAYGAQTEKPALEPIYVAQKPFSEKNGVENVRLHSTGAINIGNNRVIGSDGKTYHPANLVHDGSDSVMNELGDASKFFHSFEIKPSSTLILNPKATKTDRAGSAHPSVKPVALLRYLVRQYVPPGGVILDPFGGSGTTGEAAKQEGHECILIERDEDYVRDMEQRFSVVAIGERQHISIDDLL</sequence>
<dbReference type="Gene3D" id="3.40.50.150">
    <property type="entry name" value="Vaccinia Virus protein VP39"/>
    <property type="match status" value="1"/>
</dbReference>
<dbReference type="PRINTS" id="PR00506">
    <property type="entry name" value="D21N6MTFRASE"/>
</dbReference>
<comment type="similarity">
    <text evidence="1">Belongs to the N(4)/N(6)-methyltransferase family.</text>
</comment>
<dbReference type="GO" id="GO:0009007">
    <property type="term" value="F:site-specific DNA-methyltransferase (adenine-specific) activity"/>
    <property type="evidence" value="ECO:0007669"/>
    <property type="project" value="UniProtKB-EC"/>
</dbReference>
<name>A0AA97I1R2_9SPHN</name>
<protein>
    <recommendedName>
        <fullName evidence="2">site-specific DNA-methyltransferase (adenine-specific)</fullName>
        <ecNumber evidence="2">2.1.1.72</ecNumber>
    </recommendedName>
</protein>
<evidence type="ECO:0000256" key="2">
    <source>
        <dbReference type="ARBA" id="ARBA00011900"/>
    </source>
</evidence>
<reference evidence="8 9" key="1">
    <citation type="submission" date="2023-10" db="EMBL/GenBank/DDBJ databases">
        <title>Complete genome sequence of a Sphingomonadaceae bacterium.</title>
        <authorList>
            <person name="Yan C."/>
        </authorList>
    </citation>
    <scope>NUCLEOTIDE SEQUENCE [LARGE SCALE GENOMIC DNA]</scope>
    <source>
        <strain evidence="8 9">SCSIO 66989</strain>
    </source>
</reference>
<accession>A0AA97I1R2</accession>
<dbReference type="Proteomes" id="UP001302429">
    <property type="component" value="Chromosome"/>
</dbReference>
<keyword evidence="4 8" id="KW-0808">Transferase</keyword>
<keyword evidence="5" id="KW-0949">S-adenosyl-L-methionine</keyword>
<dbReference type="InterPro" id="IPR002295">
    <property type="entry name" value="N4/N6-MTase_EcoPI_Mod-like"/>
</dbReference>
<dbReference type="KEGG" id="acoa:RB602_06390"/>
<dbReference type="EC" id="2.1.1.72" evidence="2"/>
<dbReference type="EMBL" id="CP136594">
    <property type="protein sequence ID" value="WOE76337.1"/>
    <property type="molecule type" value="Genomic_DNA"/>
</dbReference>
<proteinExistence type="inferred from homology"/>
<keyword evidence="9" id="KW-1185">Reference proteome</keyword>
<keyword evidence="3 8" id="KW-0489">Methyltransferase</keyword>
<dbReference type="GO" id="GO:0003677">
    <property type="term" value="F:DNA binding"/>
    <property type="evidence" value="ECO:0007669"/>
    <property type="project" value="InterPro"/>
</dbReference>
<gene>
    <name evidence="8" type="ORF">RB602_06390</name>
</gene>
<dbReference type="InterPro" id="IPR029063">
    <property type="entry name" value="SAM-dependent_MTases_sf"/>
</dbReference>
<evidence type="ECO:0000256" key="4">
    <source>
        <dbReference type="ARBA" id="ARBA00022679"/>
    </source>
</evidence>
<dbReference type="REBASE" id="766237">
    <property type="entry name" value="M.Psp66989ORF6390P"/>
</dbReference>
<dbReference type="AlphaFoldDB" id="A0AA97I1R2"/>
<dbReference type="RefSeq" id="WP_317083983.1">
    <property type="nucleotide sequence ID" value="NZ_CP136594.1"/>
</dbReference>
<evidence type="ECO:0000256" key="3">
    <source>
        <dbReference type="ARBA" id="ARBA00022603"/>
    </source>
</evidence>
<dbReference type="SUPFAM" id="SSF53335">
    <property type="entry name" value="S-adenosyl-L-methionine-dependent methyltransferases"/>
    <property type="match status" value="1"/>
</dbReference>
<evidence type="ECO:0000256" key="6">
    <source>
        <dbReference type="ARBA" id="ARBA00047942"/>
    </source>
</evidence>
<evidence type="ECO:0000313" key="8">
    <source>
        <dbReference type="EMBL" id="WOE76337.1"/>
    </source>
</evidence>
<dbReference type="GO" id="GO:0008170">
    <property type="term" value="F:N-methyltransferase activity"/>
    <property type="evidence" value="ECO:0007669"/>
    <property type="project" value="InterPro"/>
</dbReference>
<evidence type="ECO:0000259" key="7">
    <source>
        <dbReference type="Pfam" id="PF01555"/>
    </source>
</evidence>
<dbReference type="GO" id="GO:0032259">
    <property type="term" value="P:methylation"/>
    <property type="evidence" value="ECO:0007669"/>
    <property type="project" value="UniProtKB-KW"/>
</dbReference>
<evidence type="ECO:0000313" key="9">
    <source>
        <dbReference type="Proteomes" id="UP001302429"/>
    </source>
</evidence>
<evidence type="ECO:0000256" key="1">
    <source>
        <dbReference type="ARBA" id="ARBA00006594"/>
    </source>
</evidence>